<gene>
    <name evidence="1" type="ORF">MML48_2g00003459</name>
</gene>
<protein>
    <submittedName>
        <fullName evidence="1">Uncharacterized protein</fullName>
    </submittedName>
</protein>
<sequence length="217" mass="24756">MVDFIAIYRSEPCLWQVKSSEYHDRPKKDAAYKLAKKLHELEPGATNKSVVTKINSLRSAFRKEEKKAEASKKSGASADSIYKLLLWYYDLFDFLHDQHTPRASSSNLDSETEEQSADNPLPVEEDVDGDVEGNTSIIEDAQAKQSKTTISRPNCNRRKINDDLSAEVLTTVRDHFKTSRDQPDRYDVIGKTVAVRLRGLEKRQALIAEKKNKRRTI</sequence>
<dbReference type="Proteomes" id="UP001056778">
    <property type="component" value="Chromosome 2"/>
</dbReference>
<comment type="caution">
    <text evidence="1">The sequence shown here is derived from an EMBL/GenBank/DDBJ whole genome shotgun (WGS) entry which is preliminary data.</text>
</comment>
<keyword evidence="2" id="KW-1185">Reference proteome</keyword>
<proteinExistence type="predicted"/>
<dbReference type="EMBL" id="CM043016">
    <property type="protein sequence ID" value="KAI4466551.1"/>
    <property type="molecule type" value="Genomic_DNA"/>
</dbReference>
<accession>A0ACB9TI63</accession>
<reference evidence="1" key="1">
    <citation type="submission" date="2022-04" db="EMBL/GenBank/DDBJ databases">
        <title>Chromosome-scale genome assembly of Holotrichia oblita Faldermann.</title>
        <authorList>
            <person name="Rongchong L."/>
        </authorList>
    </citation>
    <scope>NUCLEOTIDE SEQUENCE</scope>
    <source>
        <strain evidence="1">81SQS9</strain>
    </source>
</reference>
<evidence type="ECO:0000313" key="1">
    <source>
        <dbReference type="EMBL" id="KAI4466551.1"/>
    </source>
</evidence>
<organism evidence="1 2">
    <name type="scientific">Holotrichia oblita</name>
    <name type="common">Chafer beetle</name>
    <dbReference type="NCBI Taxonomy" id="644536"/>
    <lineage>
        <taxon>Eukaryota</taxon>
        <taxon>Metazoa</taxon>
        <taxon>Ecdysozoa</taxon>
        <taxon>Arthropoda</taxon>
        <taxon>Hexapoda</taxon>
        <taxon>Insecta</taxon>
        <taxon>Pterygota</taxon>
        <taxon>Neoptera</taxon>
        <taxon>Endopterygota</taxon>
        <taxon>Coleoptera</taxon>
        <taxon>Polyphaga</taxon>
        <taxon>Scarabaeiformia</taxon>
        <taxon>Scarabaeidae</taxon>
        <taxon>Melolonthinae</taxon>
        <taxon>Holotrichia</taxon>
    </lineage>
</organism>
<evidence type="ECO:0000313" key="2">
    <source>
        <dbReference type="Proteomes" id="UP001056778"/>
    </source>
</evidence>
<name>A0ACB9TI63_HOLOL</name>